<dbReference type="Proteomes" id="UP001590950">
    <property type="component" value="Unassembled WGS sequence"/>
</dbReference>
<feature type="compositionally biased region" description="Polar residues" evidence="1">
    <location>
        <begin position="247"/>
        <end position="258"/>
    </location>
</feature>
<sequence>MGENETDRKAQIGKESRSSPGSRHESPPTSSTANEDFEWEICLRVPNNEKSMDAIVLLDSGCTVGNWVSWDFIAAHDIEGEMRPLEHPIIADDINGNPMQALGYISFSWRASPEGRETHGPVLFNVAKIWHLDVDMIFGRAYILKKKLVTINRGKILPLVPHKTAKRAEKVQISELTKKQRQEKEFLDAKRRISKPEGQYCPTQAVDYPASEQGSCPYQPNAQTGYPPTSRGSHPPASKPRDLTAWPPTSGSSSNSHTGYYPQSHGCSSQPHSTGQVYGATQPQSQVHSHTNNPGETYPYNSVDPHQYDSLVPYPQNTGQQYDYGCRKQSR</sequence>
<evidence type="ECO:0000256" key="1">
    <source>
        <dbReference type="SAM" id="MobiDB-lite"/>
    </source>
</evidence>
<keyword evidence="3" id="KW-1185">Reference proteome</keyword>
<evidence type="ECO:0000313" key="3">
    <source>
        <dbReference type="Proteomes" id="UP001590950"/>
    </source>
</evidence>
<feature type="compositionally biased region" description="Basic and acidic residues" evidence="1">
    <location>
        <begin position="1"/>
        <end position="26"/>
    </location>
</feature>
<protein>
    <submittedName>
        <fullName evidence="2">Uncharacterized protein</fullName>
    </submittedName>
</protein>
<feature type="region of interest" description="Disordered" evidence="1">
    <location>
        <begin position="210"/>
        <end position="331"/>
    </location>
</feature>
<organism evidence="2 3">
    <name type="scientific">Stereocaulon virgatum</name>
    <dbReference type="NCBI Taxonomy" id="373712"/>
    <lineage>
        <taxon>Eukaryota</taxon>
        <taxon>Fungi</taxon>
        <taxon>Dikarya</taxon>
        <taxon>Ascomycota</taxon>
        <taxon>Pezizomycotina</taxon>
        <taxon>Lecanoromycetes</taxon>
        <taxon>OSLEUM clade</taxon>
        <taxon>Lecanoromycetidae</taxon>
        <taxon>Lecanorales</taxon>
        <taxon>Lecanorineae</taxon>
        <taxon>Stereocaulaceae</taxon>
        <taxon>Stereocaulon</taxon>
    </lineage>
</organism>
<accession>A0ABR3ZVW8</accession>
<feature type="compositionally biased region" description="Polar residues" evidence="1">
    <location>
        <begin position="212"/>
        <end position="232"/>
    </location>
</feature>
<feature type="compositionally biased region" description="Polar residues" evidence="1">
    <location>
        <begin position="265"/>
        <end position="295"/>
    </location>
</feature>
<feature type="region of interest" description="Disordered" evidence="1">
    <location>
        <begin position="1"/>
        <end position="33"/>
    </location>
</feature>
<comment type="caution">
    <text evidence="2">The sequence shown here is derived from an EMBL/GenBank/DDBJ whole genome shotgun (WGS) entry which is preliminary data.</text>
</comment>
<reference evidence="2 3" key="1">
    <citation type="submission" date="2024-09" db="EMBL/GenBank/DDBJ databases">
        <title>Rethinking Asexuality: The Enigmatic Case of Functional Sexual Genes in Lepraria (Stereocaulaceae).</title>
        <authorList>
            <person name="Doellman M."/>
            <person name="Sun Y."/>
            <person name="Barcenas-Pena A."/>
            <person name="Lumbsch H.T."/>
            <person name="Grewe F."/>
        </authorList>
    </citation>
    <scope>NUCLEOTIDE SEQUENCE [LARGE SCALE GENOMIC DNA]</scope>
    <source>
        <strain evidence="2 3">Mercado 3170</strain>
    </source>
</reference>
<evidence type="ECO:0000313" key="2">
    <source>
        <dbReference type="EMBL" id="KAL2037314.1"/>
    </source>
</evidence>
<dbReference type="EMBL" id="JBEFKJ010000042">
    <property type="protein sequence ID" value="KAL2037314.1"/>
    <property type="molecule type" value="Genomic_DNA"/>
</dbReference>
<proteinExistence type="predicted"/>
<name>A0ABR3ZVW8_9LECA</name>
<gene>
    <name evidence="2" type="ORF">N7G274_010003</name>
</gene>